<sequence length="73" mass="8214">MDKRDEGEQEEEEEAQPLKGTTIVPAKGRKGHGDLAMLCETDEHTKTSAVEKTEAKFKPYSIREEVCIKFCSV</sequence>
<evidence type="ECO:0000313" key="3">
    <source>
        <dbReference type="Proteomes" id="UP000324222"/>
    </source>
</evidence>
<dbReference type="Proteomes" id="UP000324222">
    <property type="component" value="Unassembled WGS sequence"/>
</dbReference>
<comment type="caution">
    <text evidence="2">The sequence shown here is derived from an EMBL/GenBank/DDBJ whole genome shotgun (WGS) entry which is preliminary data.</text>
</comment>
<reference evidence="2 3" key="1">
    <citation type="submission" date="2019-05" db="EMBL/GenBank/DDBJ databases">
        <title>Another draft genome of Portunus trituberculatus and its Hox gene families provides insights of decapod evolution.</title>
        <authorList>
            <person name="Jeong J.-H."/>
            <person name="Song I."/>
            <person name="Kim S."/>
            <person name="Choi T."/>
            <person name="Kim D."/>
            <person name="Ryu S."/>
            <person name="Kim W."/>
        </authorList>
    </citation>
    <scope>NUCLEOTIDE SEQUENCE [LARGE SCALE GENOMIC DNA]</scope>
    <source>
        <tissue evidence="2">Muscle</tissue>
    </source>
</reference>
<accession>A0A5B7DVD0</accession>
<feature type="region of interest" description="Disordered" evidence="1">
    <location>
        <begin position="1"/>
        <end position="30"/>
    </location>
</feature>
<evidence type="ECO:0000313" key="2">
    <source>
        <dbReference type="EMBL" id="MPC24844.1"/>
    </source>
</evidence>
<proteinExistence type="predicted"/>
<organism evidence="2 3">
    <name type="scientific">Portunus trituberculatus</name>
    <name type="common">Swimming crab</name>
    <name type="synonym">Neptunus trituberculatus</name>
    <dbReference type="NCBI Taxonomy" id="210409"/>
    <lineage>
        <taxon>Eukaryota</taxon>
        <taxon>Metazoa</taxon>
        <taxon>Ecdysozoa</taxon>
        <taxon>Arthropoda</taxon>
        <taxon>Crustacea</taxon>
        <taxon>Multicrustacea</taxon>
        <taxon>Malacostraca</taxon>
        <taxon>Eumalacostraca</taxon>
        <taxon>Eucarida</taxon>
        <taxon>Decapoda</taxon>
        <taxon>Pleocyemata</taxon>
        <taxon>Brachyura</taxon>
        <taxon>Eubrachyura</taxon>
        <taxon>Portunoidea</taxon>
        <taxon>Portunidae</taxon>
        <taxon>Portuninae</taxon>
        <taxon>Portunus</taxon>
    </lineage>
</organism>
<dbReference type="EMBL" id="VSRR010001382">
    <property type="protein sequence ID" value="MPC24844.1"/>
    <property type="molecule type" value="Genomic_DNA"/>
</dbReference>
<name>A0A5B7DVD0_PORTR</name>
<gene>
    <name evidence="2" type="ORF">E2C01_017938</name>
</gene>
<evidence type="ECO:0000256" key="1">
    <source>
        <dbReference type="SAM" id="MobiDB-lite"/>
    </source>
</evidence>
<protein>
    <submittedName>
        <fullName evidence="2">Uncharacterized protein</fullName>
    </submittedName>
</protein>
<dbReference type="AlphaFoldDB" id="A0A5B7DVD0"/>
<keyword evidence="3" id="KW-1185">Reference proteome</keyword>